<dbReference type="AlphaFoldDB" id="A0A1R1XA44"/>
<dbReference type="EMBL" id="LSSN01004450">
    <property type="protein sequence ID" value="OMJ11496.1"/>
    <property type="molecule type" value="Genomic_DNA"/>
</dbReference>
<sequence>MPLIIFRSFTPMPTDRSLCTMFPCSEFFAGVVFRIEWSLGPHTPRNSEIMLTLLPVFGISRRFCRVWWPQFWPPVSPVLGSVIFLGNYRGPSGHLF</sequence>
<name>A0A1R1XA44_9FUNG</name>
<organism evidence="1 2">
    <name type="scientific">Smittium culicis</name>
    <dbReference type="NCBI Taxonomy" id="133412"/>
    <lineage>
        <taxon>Eukaryota</taxon>
        <taxon>Fungi</taxon>
        <taxon>Fungi incertae sedis</taxon>
        <taxon>Zoopagomycota</taxon>
        <taxon>Kickxellomycotina</taxon>
        <taxon>Harpellomycetes</taxon>
        <taxon>Harpellales</taxon>
        <taxon>Legeriomycetaceae</taxon>
        <taxon>Smittium</taxon>
    </lineage>
</organism>
<evidence type="ECO:0000313" key="2">
    <source>
        <dbReference type="Proteomes" id="UP000187283"/>
    </source>
</evidence>
<comment type="caution">
    <text evidence="1">The sequence shown here is derived from an EMBL/GenBank/DDBJ whole genome shotgun (WGS) entry which is preliminary data.</text>
</comment>
<gene>
    <name evidence="1" type="ORF">AYI70_g9688</name>
</gene>
<evidence type="ECO:0000313" key="1">
    <source>
        <dbReference type="EMBL" id="OMJ11496.1"/>
    </source>
</evidence>
<reference evidence="1 2" key="1">
    <citation type="submission" date="2017-01" db="EMBL/GenBank/DDBJ databases">
        <authorList>
            <person name="Mah S.A."/>
            <person name="Swanson W.J."/>
            <person name="Moy G.W."/>
            <person name="Vacquier V.D."/>
        </authorList>
    </citation>
    <scope>NUCLEOTIDE SEQUENCE [LARGE SCALE GENOMIC DNA]</scope>
    <source>
        <strain evidence="1 2">GSMNP</strain>
    </source>
</reference>
<proteinExistence type="predicted"/>
<accession>A0A1R1XA44</accession>
<dbReference type="Proteomes" id="UP000187283">
    <property type="component" value="Unassembled WGS sequence"/>
</dbReference>
<protein>
    <submittedName>
        <fullName evidence="1">Uncharacterized protein</fullName>
    </submittedName>
</protein>
<keyword evidence="2" id="KW-1185">Reference proteome</keyword>